<feature type="region of interest" description="Disordered" evidence="1">
    <location>
        <begin position="39"/>
        <end position="83"/>
    </location>
</feature>
<organism evidence="2 3">
    <name type="scientific">Polarella glacialis</name>
    <name type="common">Dinoflagellate</name>
    <dbReference type="NCBI Taxonomy" id="89957"/>
    <lineage>
        <taxon>Eukaryota</taxon>
        <taxon>Sar</taxon>
        <taxon>Alveolata</taxon>
        <taxon>Dinophyceae</taxon>
        <taxon>Suessiales</taxon>
        <taxon>Suessiaceae</taxon>
        <taxon>Polarella</taxon>
    </lineage>
</organism>
<name>A0A813HMH8_POLGL</name>
<feature type="compositionally biased region" description="Basic and acidic residues" evidence="1">
    <location>
        <begin position="59"/>
        <end position="68"/>
    </location>
</feature>
<keyword evidence="3" id="KW-1185">Reference proteome</keyword>
<accession>A0A813HMH8</accession>
<dbReference type="AlphaFoldDB" id="A0A813HMH8"/>
<protein>
    <recommendedName>
        <fullName evidence="4">PADR1 domain-containing protein</fullName>
    </recommendedName>
</protein>
<proteinExistence type="predicted"/>
<gene>
    <name evidence="2" type="ORF">PGLA1383_LOCUS54384</name>
</gene>
<feature type="compositionally biased region" description="Low complexity" evidence="1">
    <location>
        <begin position="41"/>
        <end position="50"/>
    </location>
</feature>
<dbReference type="Gene3D" id="3.90.640.80">
    <property type="match status" value="1"/>
</dbReference>
<evidence type="ECO:0000313" key="3">
    <source>
        <dbReference type="Proteomes" id="UP000654075"/>
    </source>
</evidence>
<sequence>MKGAKWMSANLPASPGKIQGFSSLKKADQKKLESLWKVIAGSGSSKNGSGATSVGAKRKASEMEEAGKSTKSRGKSSNGSDKAAAKLAKLTSVQGVLTAAQLTKVQKLEEELSSRTTAQLQFELAKNSQGRAGKKEELTQRVAEGRILGALPPCPKCEHGQIHWSRLGGWFNCPGYFDREAKIQKRCNFRAKDMSRSAWKKM</sequence>
<comment type="caution">
    <text evidence="2">The sequence shown here is derived from an EMBL/GenBank/DDBJ whole genome shotgun (WGS) entry which is preliminary data.</text>
</comment>
<evidence type="ECO:0008006" key="4">
    <source>
        <dbReference type="Google" id="ProtNLM"/>
    </source>
</evidence>
<reference evidence="2" key="1">
    <citation type="submission" date="2021-02" db="EMBL/GenBank/DDBJ databases">
        <authorList>
            <person name="Dougan E. K."/>
            <person name="Rhodes N."/>
            <person name="Thang M."/>
            <person name="Chan C."/>
        </authorList>
    </citation>
    <scope>NUCLEOTIDE SEQUENCE</scope>
</reference>
<dbReference type="SMART" id="SM01335">
    <property type="entry name" value="PADR1"/>
    <property type="match status" value="1"/>
</dbReference>
<dbReference type="OMA" id="DQYQAYQ"/>
<evidence type="ECO:0000256" key="1">
    <source>
        <dbReference type="SAM" id="MobiDB-lite"/>
    </source>
</evidence>
<feature type="region of interest" description="Disordered" evidence="1">
    <location>
        <begin position="1"/>
        <end position="23"/>
    </location>
</feature>
<dbReference type="EMBL" id="CAJNNV010032228">
    <property type="protein sequence ID" value="CAE8639339.1"/>
    <property type="molecule type" value="Genomic_DNA"/>
</dbReference>
<evidence type="ECO:0000313" key="2">
    <source>
        <dbReference type="EMBL" id="CAE8639339.1"/>
    </source>
</evidence>
<dbReference type="OrthoDB" id="429950at2759"/>
<dbReference type="Proteomes" id="UP000654075">
    <property type="component" value="Unassembled WGS sequence"/>
</dbReference>